<keyword evidence="8" id="KW-1185">Reference proteome</keyword>
<evidence type="ECO:0008006" key="9">
    <source>
        <dbReference type="Google" id="ProtNLM"/>
    </source>
</evidence>
<gene>
    <name evidence="7" type="ORF">GCM10008932_22190</name>
</gene>
<dbReference type="InterPro" id="IPR051476">
    <property type="entry name" value="Bac_ResReg_Asp_Phosphatase"/>
</dbReference>
<evidence type="ECO:0000256" key="1">
    <source>
        <dbReference type="ARBA" id="ARBA00004496"/>
    </source>
</evidence>
<comment type="subcellular location">
    <subcellularLocation>
        <location evidence="1">Cytoplasm</location>
    </subcellularLocation>
</comment>
<dbReference type="Pfam" id="PF13424">
    <property type="entry name" value="TPR_12"/>
    <property type="match status" value="2"/>
</dbReference>
<dbReference type="SUPFAM" id="SSF48452">
    <property type="entry name" value="TPR-like"/>
    <property type="match status" value="2"/>
</dbReference>
<proteinExistence type="inferred from homology"/>
<keyword evidence="4 6" id="KW-0802">TPR repeat</keyword>
<dbReference type="PANTHER" id="PTHR46630">
    <property type="entry name" value="TETRATRICOPEPTIDE REPEAT PROTEIN 29"/>
    <property type="match status" value="1"/>
</dbReference>
<dbReference type="EMBL" id="BAAACW010000146">
    <property type="protein sequence ID" value="GAA0370207.1"/>
    <property type="molecule type" value="Genomic_DNA"/>
</dbReference>
<comment type="similarity">
    <text evidence="5">Belongs to the Rap family.</text>
</comment>
<evidence type="ECO:0000256" key="4">
    <source>
        <dbReference type="ARBA" id="ARBA00022803"/>
    </source>
</evidence>
<keyword evidence="3" id="KW-0677">Repeat</keyword>
<dbReference type="PROSITE" id="PS50005">
    <property type="entry name" value="TPR"/>
    <property type="match status" value="1"/>
</dbReference>
<dbReference type="InterPro" id="IPR011990">
    <property type="entry name" value="TPR-like_helical_dom_sf"/>
</dbReference>
<comment type="caution">
    <text evidence="7">The sequence shown here is derived from an EMBL/GenBank/DDBJ whole genome shotgun (WGS) entry which is preliminary data.</text>
</comment>
<dbReference type="SMART" id="SM00028">
    <property type="entry name" value="TPR"/>
    <property type="match status" value="4"/>
</dbReference>
<evidence type="ECO:0000256" key="6">
    <source>
        <dbReference type="PROSITE-ProRule" id="PRU00339"/>
    </source>
</evidence>
<keyword evidence="2" id="KW-0963">Cytoplasm</keyword>
<evidence type="ECO:0000256" key="5">
    <source>
        <dbReference type="ARBA" id="ARBA00038253"/>
    </source>
</evidence>
<reference evidence="7 8" key="1">
    <citation type="journal article" date="2019" name="Int. J. Syst. Evol. Microbiol.">
        <title>The Global Catalogue of Microorganisms (GCM) 10K type strain sequencing project: providing services to taxonomists for standard genome sequencing and annotation.</title>
        <authorList>
            <consortium name="The Broad Institute Genomics Platform"/>
            <consortium name="The Broad Institute Genome Sequencing Center for Infectious Disease"/>
            <person name="Wu L."/>
            <person name="Ma J."/>
        </authorList>
    </citation>
    <scope>NUCLEOTIDE SEQUENCE [LARGE SCALE GENOMIC DNA]</scope>
    <source>
        <strain evidence="7 8">JCM 12662</strain>
    </source>
</reference>
<organism evidence="7 8">
    <name type="scientific">Alkalibacterium iburiense</name>
    <dbReference type="NCBI Taxonomy" id="290589"/>
    <lineage>
        <taxon>Bacteria</taxon>
        <taxon>Bacillati</taxon>
        <taxon>Bacillota</taxon>
        <taxon>Bacilli</taxon>
        <taxon>Lactobacillales</taxon>
        <taxon>Carnobacteriaceae</taxon>
        <taxon>Alkalibacterium</taxon>
    </lineage>
</organism>
<evidence type="ECO:0000256" key="2">
    <source>
        <dbReference type="ARBA" id="ARBA00022490"/>
    </source>
</evidence>
<dbReference type="Gene3D" id="1.25.40.10">
    <property type="entry name" value="Tetratricopeptide repeat domain"/>
    <property type="match status" value="1"/>
</dbReference>
<evidence type="ECO:0000313" key="7">
    <source>
        <dbReference type="EMBL" id="GAA0370207.1"/>
    </source>
</evidence>
<dbReference type="InterPro" id="IPR019734">
    <property type="entry name" value="TPR_rpt"/>
</dbReference>
<feature type="repeat" description="TPR" evidence="6">
    <location>
        <begin position="40"/>
        <end position="73"/>
    </location>
</feature>
<sequence length="212" mass="24862">MSFESNLSLAFRLFEEGKLNESKSLYDELLSKMLTQKEEIALRYNYGYLLTELNQVDEAIGNYNKLLQIGKDTNNKEIISQATHQKGMVYRLSGQYEKALEVFLLEYNYINEYFSNRLLFHSANYYELGYTHLLLKEYDKAKYFLELSLSPAVKSGDKTMLACSYRGLGEYHQSQSKKEEARLYFEKSINEFQSIPDDYGKKEVEELIRSLD</sequence>
<evidence type="ECO:0000313" key="8">
    <source>
        <dbReference type="Proteomes" id="UP001501166"/>
    </source>
</evidence>
<evidence type="ECO:0000256" key="3">
    <source>
        <dbReference type="ARBA" id="ARBA00022737"/>
    </source>
</evidence>
<dbReference type="RefSeq" id="WP_343756645.1">
    <property type="nucleotide sequence ID" value="NZ_BAAACW010000146.1"/>
</dbReference>
<name>A0ABN0XR45_9LACT</name>
<dbReference type="Proteomes" id="UP001501166">
    <property type="component" value="Unassembled WGS sequence"/>
</dbReference>
<accession>A0ABN0XR45</accession>
<dbReference type="PANTHER" id="PTHR46630:SF1">
    <property type="entry name" value="TETRATRICOPEPTIDE REPEAT PROTEIN 29"/>
    <property type="match status" value="1"/>
</dbReference>
<protein>
    <recommendedName>
        <fullName evidence="9">Tetratricopeptide repeat protein</fullName>
    </recommendedName>
</protein>